<comment type="caution">
    <text evidence="2">The sequence shown here is derived from an EMBL/GenBank/DDBJ whole genome shotgun (WGS) entry which is preliminary data.</text>
</comment>
<accession>A0A832I0U4</accession>
<evidence type="ECO:0000256" key="1">
    <source>
        <dbReference type="SAM" id="MobiDB-lite"/>
    </source>
</evidence>
<protein>
    <submittedName>
        <fullName evidence="2">Uncharacterized protein</fullName>
    </submittedName>
</protein>
<reference evidence="2" key="1">
    <citation type="journal article" date="2020" name="mSystems">
        <title>Genome- and Community-Level Interaction Insights into Carbon Utilization and Element Cycling Functions of Hydrothermarchaeota in Hydrothermal Sediment.</title>
        <authorList>
            <person name="Zhou Z."/>
            <person name="Liu Y."/>
            <person name="Xu W."/>
            <person name="Pan J."/>
            <person name="Luo Z.H."/>
            <person name="Li M."/>
        </authorList>
    </citation>
    <scope>NUCLEOTIDE SEQUENCE [LARGE SCALE GENOMIC DNA]</scope>
    <source>
        <strain evidence="2">SpSt-381</strain>
    </source>
</reference>
<gene>
    <name evidence="2" type="ORF">ENR23_04330</name>
</gene>
<dbReference type="EMBL" id="DSQF01000008">
    <property type="protein sequence ID" value="HGZ42646.1"/>
    <property type="molecule type" value="Genomic_DNA"/>
</dbReference>
<sequence length="90" mass="9380">MPWPSGGGATCGAWPGVPRLRPARRAERPRPTPTRRPCACAGWTTSRGSSSPTSIPGGARCSCASPTRAPARAAAATRWPAAARTTRRAR</sequence>
<organism evidence="2">
    <name type="scientific">Eiseniibacteriota bacterium</name>
    <dbReference type="NCBI Taxonomy" id="2212470"/>
    <lineage>
        <taxon>Bacteria</taxon>
        <taxon>Candidatus Eiseniibacteriota</taxon>
    </lineage>
</organism>
<dbReference type="AlphaFoldDB" id="A0A832I0U4"/>
<proteinExistence type="predicted"/>
<name>A0A832I0U4_UNCEI</name>
<feature type="compositionally biased region" description="Polar residues" evidence="1">
    <location>
        <begin position="43"/>
        <end position="54"/>
    </location>
</feature>
<feature type="compositionally biased region" description="Low complexity" evidence="1">
    <location>
        <begin position="66"/>
        <end position="84"/>
    </location>
</feature>
<feature type="region of interest" description="Disordered" evidence="1">
    <location>
        <begin position="1"/>
        <end position="90"/>
    </location>
</feature>
<evidence type="ECO:0000313" key="2">
    <source>
        <dbReference type="EMBL" id="HGZ42646.1"/>
    </source>
</evidence>
<feature type="compositionally biased region" description="Gly residues" evidence="1">
    <location>
        <begin position="1"/>
        <end position="10"/>
    </location>
</feature>